<protein>
    <recommendedName>
        <fullName evidence="2">Transcription regulator TrmB N-terminal domain-containing protein</fullName>
    </recommendedName>
</protein>
<accession>A0A0F9H108</accession>
<dbReference type="SUPFAM" id="SSF46785">
    <property type="entry name" value="Winged helix' DNA-binding domain"/>
    <property type="match status" value="1"/>
</dbReference>
<dbReference type="Gene3D" id="1.10.10.10">
    <property type="entry name" value="Winged helix-like DNA-binding domain superfamily/Winged helix DNA-binding domain"/>
    <property type="match status" value="1"/>
</dbReference>
<dbReference type="InterPro" id="IPR036388">
    <property type="entry name" value="WH-like_DNA-bd_sf"/>
</dbReference>
<dbReference type="AlphaFoldDB" id="A0A0F9H108"/>
<dbReference type="InterPro" id="IPR036390">
    <property type="entry name" value="WH_DNA-bd_sf"/>
</dbReference>
<gene>
    <name evidence="1" type="ORF">LCGC14_1842440</name>
</gene>
<organism evidence="1">
    <name type="scientific">marine sediment metagenome</name>
    <dbReference type="NCBI Taxonomy" id="412755"/>
    <lineage>
        <taxon>unclassified sequences</taxon>
        <taxon>metagenomes</taxon>
        <taxon>ecological metagenomes</taxon>
    </lineage>
</organism>
<comment type="caution">
    <text evidence="1">The sequence shown here is derived from an EMBL/GenBank/DDBJ whole genome shotgun (WGS) entry which is preliminary data.</text>
</comment>
<name>A0A0F9H108_9ZZZZ</name>
<reference evidence="1" key="1">
    <citation type="journal article" date="2015" name="Nature">
        <title>Complex archaea that bridge the gap between prokaryotes and eukaryotes.</title>
        <authorList>
            <person name="Spang A."/>
            <person name="Saw J.H."/>
            <person name="Jorgensen S.L."/>
            <person name="Zaremba-Niedzwiedzka K."/>
            <person name="Martijn J."/>
            <person name="Lind A.E."/>
            <person name="van Eijk R."/>
            <person name="Schleper C."/>
            <person name="Guy L."/>
            <person name="Ettema T.J."/>
        </authorList>
    </citation>
    <scope>NUCLEOTIDE SEQUENCE</scope>
</reference>
<dbReference type="EMBL" id="LAZR01018376">
    <property type="protein sequence ID" value="KKL96646.1"/>
    <property type="molecule type" value="Genomic_DNA"/>
</dbReference>
<sequence length="84" mass="10151">MAEIIQILDQDVALFSKGKDIFKLKIMKYIVSKDQYECFYMSDLIKKFKGKSRSKIYKVLRELEDQGIIKKIKSYPVFWKRNYE</sequence>
<evidence type="ECO:0000313" key="1">
    <source>
        <dbReference type="EMBL" id="KKL96646.1"/>
    </source>
</evidence>
<evidence type="ECO:0008006" key="2">
    <source>
        <dbReference type="Google" id="ProtNLM"/>
    </source>
</evidence>
<proteinExistence type="predicted"/>